<dbReference type="KEGG" id="nfl:COO91_06928"/>
<gene>
    <name evidence="1" type="ORF">COO91_06928</name>
</gene>
<reference evidence="1 2" key="1">
    <citation type="submission" date="2017-11" db="EMBL/GenBank/DDBJ databases">
        <title>Complete genome of a free-living desiccation-tolerant cyanobacterium and its photosynthetic adaptation to extreme terrestrial habitat.</title>
        <authorList>
            <person name="Shang J."/>
        </authorList>
    </citation>
    <scope>NUCLEOTIDE SEQUENCE [LARGE SCALE GENOMIC DNA]</scope>
    <source>
        <strain evidence="1 2">CCNUN1</strain>
    </source>
</reference>
<dbReference type="Proteomes" id="UP000232003">
    <property type="component" value="Chromosome"/>
</dbReference>
<name>A0A2K8SZN1_9NOSO</name>
<evidence type="ECO:0000313" key="1">
    <source>
        <dbReference type="EMBL" id="AUB40892.1"/>
    </source>
</evidence>
<dbReference type="EMBL" id="CP024785">
    <property type="protein sequence ID" value="AUB40892.1"/>
    <property type="molecule type" value="Genomic_DNA"/>
</dbReference>
<proteinExistence type="predicted"/>
<protein>
    <submittedName>
        <fullName evidence="1">Uncharacterized protein</fullName>
    </submittedName>
</protein>
<sequence>MRTRSVGAAIGAVNLHRLFIWTHQTQLPVNTVTAQLITL</sequence>
<keyword evidence="2" id="KW-1185">Reference proteome</keyword>
<dbReference type="AlphaFoldDB" id="A0A2K8SZN1"/>
<evidence type="ECO:0000313" key="2">
    <source>
        <dbReference type="Proteomes" id="UP000232003"/>
    </source>
</evidence>
<organism evidence="1 2">
    <name type="scientific">Nostoc flagelliforme CCNUN1</name>
    <dbReference type="NCBI Taxonomy" id="2038116"/>
    <lineage>
        <taxon>Bacteria</taxon>
        <taxon>Bacillati</taxon>
        <taxon>Cyanobacteriota</taxon>
        <taxon>Cyanophyceae</taxon>
        <taxon>Nostocales</taxon>
        <taxon>Nostocaceae</taxon>
        <taxon>Nostoc</taxon>
    </lineage>
</organism>
<accession>A0A2K8SZN1</accession>